<dbReference type="EMBL" id="JAPDGR010003770">
    <property type="protein sequence ID" value="KAJ2970133.1"/>
    <property type="molecule type" value="Genomic_DNA"/>
</dbReference>
<name>A0ACC1MUE2_9PEZI</name>
<accession>A0ACC1MUE2</accession>
<reference evidence="1" key="1">
    <citation type="submission" date="2022-10" db="EMBL/GenBank/DDBJ databases">
        <title>Genome Sequence of Xylaria curta.</title>
        <authorList>
            <person name="Buettner E."/>
        </authorList>
    </citation>
    <scope>NUCLEOTIDE SEQUENCE</scope>
    <source>
        <strain evidence="1">Babe10</strain>
    </source>
</reference>
<gene>
    <name evidence="1" type="ORF">NUW58_g9789</name>
</gene>
<evidence type="ECO:0000313" key="1">
    <source>
        <dbReference type="EMBL" id="KAJ2970133.1"/>
    </source>
</evidence>
<organism evidence="1 2">
    <name type="scientific">Xylaria curta</name>
    <dbReference type="NCBI Taxonomy" id="42375"/>
    <lineage>
        <taxon>Eukaryota</taxon>
        <taxon>Fungi</taxon>
        <taxon>Dikarya</taxon>
        <taxon>Ascomycota</taxon>
        <taxon>Pezizomycotina</taxon>
        <taxon>Sordariomycetes</taxon>
        <taxon>Xylariomycetidae</taxon>
        <taxon>Xylariales</taxon>
        <taxon>Xylariaceae</taxon>
        <taxon>Xylaria</taxon>
    </lineage>
</organism>
<comment type="caution">
    <text evidence="1">The sequence shown here is derived from an EMBL/GenBank/DDBJ whole genome shotgun (WGS) entry which is preliminary data.</text>
</comment>
<sequence length="169" mass="18715">MASQNPDTDLASSGYVTIVASMIVFVVLLLAIWALMGLQIHLLRRKHLADLENDGVRVGPVDYDTPLDNILKGKGKARASESSREKWSPTQPSTNDSTNASSKSDMPYDSQWYREERPVRYFFHKIGNTFKRKDVKSQASETAPTTPRPTSGDTLPQFCDASSVASSTF</sequence>
<protein>
    <submittedName>
        <fullName evidence="1">Uncharacterized protein</fullName>
    </submittedName>
</protein>
<dbReference type="Proteomes" id="UP001143856">
    <property type="component" value="Unassembled WGS sequence"/>
</dbReference>
<keyword evidence="2" id="KW-1185">Reference proteome</keyword>
<evidence type="ECO:0000313" key="2">
    <source>
        <dbReference type="Proteomes" id="UP001143856"/>
    </source>
</evidence>
<proteinExistence type="predicted"/>